<proteinExistence type="predicted"/>
<dbReference type="Gene3D" id="3.30.420.40">
    <property type="match status" value="1"/>
</dbReference>
<dbReference type="SUPFAM" id="SSF53067">
    <property type="entry name" value="Actin-like ATPase domain"/>
    <property type="match status" value="2"/>
</dbReference>
<organism evidence="2 3">
    <name type="scientific">Hibiscus sabdariffa</name>
    <name type="common">roselle</name>
    <dbReference type="NCBI Taxonomy" id="183260"/>
    <lineage>
        <taxon>Eukaryota</taxon>
        <taxon>Viridiplantae</taxon>
        <taxon>Streptophyta</taxon>
        <taxon>Embryophyta</taxon>
        <taxon>Tracheophyta</taxon>
        <taxon>Spermatophyta</taxon>
        <taxon>Magnoliopsida</taxon>
        <taxon>eudicotyledons</taxon>
        <taxon>Gunneridae</taxon>
        <taxon>Pentapetalae</taxon>
        <taxon>rosids</taxon>
        <taxon>malvids</taxon>
        <taxon>Malvales</taxon>
        <taxon>Malvaceae</taxon>
        <taxon>Malvoideae</taxon>
        <taxon>Hibiscus</taxon>
    </lineage>
</organism>
<evidence type="ECO:0000259" key="1">
    <source>
        <dbReference type="Pfam" id="PF02541"/>
    </source>
</evidence>
<dbReference type="EMBL" id="JBBPBM010000032">
    <property type="protein sequence ID" value="KAK8533982.1"/>
    <property type="molecule type" value="Genomic_DNA"/>
</dbReference>
<dbReference type="PANTHER" id="PTHR30005:SF0">
    <property type="entry name" value="RETROGRADE REGULATION PROTEIN 2"/>
    <property type="match status" value="1"/>
</dbReference>
<accession>A0ABR2DAP3</accession>
<dbReference type="CDD" id="cd24006">
    <property type="entry name" value="ASKHA_NBD_PPX_GppA"/>
    <property type="match status" value="1"/>
</dbReference>
<dbReference type="InterPro" id="IPR043129">
    <property type="entry name" value="ATPase_NBD"/>
</dbReference>
<dbReference type="Gene3D" id="3.30.420.150">
    <property type="entry name" value="Exopolyphosphatase. Domain 2"/>
    <property type="match status" value="1"/>
</dbReference>
<evidence type="ECO:0000313" key="3">
    <source>
        <dbReference type="Proteomes" id="UP001472677"/>
    </source>
</evidence>
<dbReference type="PANTHER" id="PTHR30005">
    <property type="entry name" value="EXOPOLYPHOSPHATASE"/>
    <property type="match status" value="1"/>
</dbReference>
<name>A0ABR2DAP3_9ROSI</name>
<dbReference type="Proteomes" id="UP001472677">
    <property type="component" value="Unassembled WGS sequence"/>
</dbReference>
<dbReference type="InterPro" id="IPR003695">
    <property type="entry name" value="Ppx_GppA_N"/>
</dbReference>
<gene>
    <name evidence="2" type="ORF">V6N12_047384</name>
</gene>
<comment type="caution">
    <text evidence="2">The sequence shown here is derived from an EMBL/GenBank/DDBJ whole genome shotgun (WGS) entry which is preliminary data.</text>
</comment>
<reference evidence="2 3" key="1">
    <citation type="journal article" date="2024" name="G3 (Bethesda)">
        <title>Genome assembly of Hibiscus sabdariffa L. provides insights into metabolisms of medicinal natural products.</title>
        <authorList>
            <person name="Kim T."/>
        </authorList>
    </citation>
    <scope>NUCLEOTIDE SEQUENCE [LARGE SCALE GENOMIC DNA]</scope>
    <source>
        <strain evidence="2">TK-2024</strain>
        <tissue evidence="2">Old leaves</tissue>
    </source>
</reference>
<sequence>MADNLFAAIDMGTNAFKLLIVEAQPPGKFLPILTRKEPVVLGRDSPSSSISQHSQRLSLKSLENFSKLLKSHNVPSLHTRCVATSAVREARNKAEFVDKVAETTGFNVEVLSGEQEAMFSYLGSLQFLPVFDHSVLNIDIGGGSTEFAIGSCGKVDFSMSLKLGHITLPQQITADKQAEKVEKMREYVRKVVRKSGLIEKVKTLGFEVAVGSSGTVRAIEKTCCNEFEIDFLQKEPFFKDCELMNWRLSKEKLNSVVESSCKGGKLQKGKRREDSIVAGGILLEEIFDLVGIEEMLVSGYGLREGVISDTLGKVYGEDYDLEANSRFQSLLWLATLSFNGGNGTGVTQTESASTLISRLLRLDF</sequence>
<protein>
    <recommendedName>
        <fullName evidence="1">Ppx/GppA phosphatase N-terminal domain-containing protein</fullName>
    </recommendedName>
</protein>
<evidence type="ECO:0000313" key="2">
    <source>
        <dbReference type="EMBL" id="KAK8533982.1"/>
    </source>
</evidence>
<dbReference type="Pfam" id="PF02541">
    <property type="entry name" value="Ppx-GppA"/>
    <property type="match status" value="1"/>
</dbReference>
<keyword evidence="3" id="KW-1185">Reference proteome</keyword>
<feature type="domain" description="Ppx/GppA phosphatase N-terminal" evidence="1">
    <location>
        <begin position="27"/>
        <end position="312"/>
    </location>
</feature>
<dbReference type="InterPro" id="IPR050273">
    <property type="entry name" value="GppA/Ppx_hydrolase"/>
</dbReference>